<keyword evidence="3" id="KW-1185">Reference proteome</keyword>
<evidence type="ECO:0000313" key="3">
    <source>
        <dbReference type="Proteomes" id="UP001224516"/>
    </source>
</evidence>
<dbReference type="RefSeq" id="WP_307911838.1">
    <property type="nucleotide sequence ID" value="NZ_JAVFJF020000002.1"/>
</dbReference>
<evidence type="ECO:0000256" key="1">
    <source>
        <dbReference type="SAM" id="Phobius"/>
    </source>
</evidence>
<gene>
    <name evidence="2" type="ORF">QCL97_001405</name>
</gene>
<dbReference type="PANTHER" id="PTHR34980">
    <property type="entry name" value="INNER MEMBRANE PROTEIN-RELATED-RELATED"/>
    <property type="match status" value="1"/>
</dbReference>
<accession>A0ABU8UWU3</accession>
<comment type="caution">
    <text evidence="2">The sequence shown here is derived from an EMBL/GenBank/DDBJ whole genome shotgun (WGS) entry which is preliminary data.</text>
</comment>
<dbReference type="PANTHER" id="PTHR34980:SF2">
    <property type="entry name" value="INNER MEMBRANE PROTEIN YHAH-RELATED"/>
    <property type="match status" value="1"/>
</dbReference>
<keyword evidence="1" id="KW-0812">Transmembrane</keyword>
<dbReference type="Pfam" id="PF05656">
    <property type="entry name" value="DUF805"/>
    <property type="match status" value="1"/>
</dbReference>
<keyword evidence="1" id="KW-1133">Transmembrane helix</keyword>
<protein>
    <submittedName>
        <fullName evidence="2">DUF805 domain-containing protein</fullName>
    </submittedName>
</protein>
<feature type="transmembrane region" description="Helical" evidence="1">
    <location>
        <begin position="47"/>
        <end position="69"/>
    </location>
</feature>
<keyword evidence="1" id="KW-0472">Membrane</keyword>
<dbReference type="EMBL" id="JAVFJF020000002">
    <property type="protein sequence ID" value="MEJ8673368.1"/>
    <property type="molecule type" value="Genomic_DNA"/>
</dbReference>
<dbReference type="InterPro" id="IPR008523">
    <property type="entry name" value="DUF805"/>
</dbReference>
<reference evidence="2 3" key="1">
    <citation type="submission" date="2023-12" db="EMBL/GenBank/DDBJ databases">
        <title>Evaluation and characterization of a potential secondary metabolite violacein from indigenous Chromobacterium amazonense SAM215.</title>
        <authorList>
            <person name="Tarafdar M.R."/>
            <person name="Abedin S.M."/>
            <person name="Atiqua A."/>
            <person name="Saha A."/>
            <person name="Khan S.N."/>
        </authorList>
    </citation>
    <scope>NUCLEOTIDE SEQUENCE [LARGE SCALE GENOMIC DNA]</scope>
    <source>
        <strain evidence="2 3">SAM215</strain>
    </source>
</reference>
<evidence type="ECO:0000313" key="2">
    <source>
        <dbReference type="EMBL" id="MEJ8673368.1"/>
    </source>
</evidence>
<proteinExistence type="predicted"/>
<feature type="transmembrane region" description="Helical" evidence="1">
    <location>
        <begin position="104"/>
        <end position="122"/>
    </location>
</feature>
<organism evidence="2 3">
    <name type="scientific">Chromobacterium amazonense</name>
    <dbReference type="NCBI Taxonomy" id="1382803"/>
    <lineage>
        <taxon>Bacteria</taxon>
        <taxon>Pseudomonadati</taxon>
        <taxon>Pseudomonadota</taxon>
        <taxon>Betaproteobacteria</taxon>
        <taxon>Neisseriales</taxon>
        <taxon>Chromobacteriaceae</taxon>
        <taxon>Chromobacterium</taxon>
    </lineage>
</organism>
<name>A0ABU8UWU3_9NEIS</name>
<sequence length="141" mass="16148">MLEIKSCGAASACVPIREPEKRITMHWYFSVLSKYAVFSGRARRQEYWYFALTNLIISLMLLVIQHRVLGSQSEWLTNIYSLALLLPSLAVSMRRLHDIGRSGWWMWIMFIPVVGVLILLVFHCQDSQAGSNQYGPSPKDA</sequence>
<dbReference type="Proteomes" id="UP001224516">
    <property type="component" value="Unassembled WGS sequence"/>
</dbReference>